<dbReference type="PROSITE" id="PS51186">
    <property type="entry name" value="GNAT"/>
    <property type="match status" value="1"/>
</dbReference>
<organism evidence="2 3">
    <name type="scientific">Gryllotalpicola protaetiae</name>
    <dbReference type="NCBI Taxonomy" id="2419771"/>
    <lineage>
        <taxon>Bacteria</taxon>
        <taxon>Bacillati</taxon>
        <taxon>Actinomycetota</taxon>
        <taxon>Actinomycetes</taxon>
        <taxon>Micrococcales</taxon>
        <taxon>Microbacteriaceae</taxon>
        <taxon>Gryllotalpicola</taxon>
    </lineage>
</organism>
<keyword evidence="3" id="KW-1185">Reference proteome</keyword>
<gene>
    <name evidence="2" type="ORF">D7I44_17520</name>
</gene>
<name>A0A387BST4_9MICO</name>
<dbReference type="InterPro" id="IPR000182">
    <property type="entry name" value="GNAT_dom"/>
</dbReference>
<dbReference type="AlphaFoldDB" id="A0A387BST4"/>
<evidence type="ECO:0000259" key="1">
    <source>
        <dbReference type="PROSITE" id="PS51186"/>
    </source>
</evidence>
<protein>
    <submittedName>
        <fullName evidence="2">GNAT family N-acetyltransferase</fullName>
    </submittedName>
</protein>
<dbReference type="InterPro" id="IPR016181">
    <property type="entry name" value="Acyl_CoA_acyltransferase"/>
</dbReference>
<dbReference type="EMBL" id="CP032624">
    <property type="protein sequence ID" value="AYG05134.1"/>
    <property type="molecule type" value="Genomic_DNA"/>
</dbReference>
<dbReference type="GO" id="GO:0016747">
    <property type="term" value="F:acyltransferase activity, transferring groups other than amino-acyl groups"/>
    <property type="evidence" value="ECO:0007669"/>
    <property type="project" value="InterPro"/>
</dbReference>
<proteinExistence type="predicted"/>
<evidence type="ECO:0000313" key="2">
    <source>
        <dbReference type="EMBL" id="AYG05134.1"/>
    </source>
</evidence>
<dbReference type="RefSeq" id="WP_120790662.1">
    <property type="nucleotide sequence ID" value="NZ_CP032624.1"/>
</dbReference>
<reference evidence="2 3" key="1">
    <citation type="submission" date="2018-09" db="EMBL/GenBank/DDBJ databases">
        <title>Genome sequencing of strain 2DFW10M-5.</title>
        <authorList>
            <person name="Heo J."/>
            <person name="Kim S.-J."/>
            <person name="Kwon S.-W."/>
        </authorList>
    </citation>
    <scope>NUCLEOTIDE SEQUENCE [LARGE SCALE GENOMIC DNA]</scope>
    <source>
        <strain evidence="2 3">2DFW10M-5</strain>
    </source>
</reference>
<dbReference type="Pfam" id="PF00583">
    <property type="entry name" value="Acetyltransf_1"/>
    <property type="match status" value="1"/>
</dbReference>
<sequence length="149" mass="16028">MTVTIREARDSDFFPWLSLYEGYASERGVDLTEQRALQLWTWLSDPGHPESALVALDESGEVAGFVHFHAFPRPLLGETGYFVDAIHSGDDSVAQELFGAVREAAAAHGATVIRWTQADGESLPAVLTDAGGEASSSAYFELQTAAQPA</sequence>
<evidence type="ECO:0000313" key="3">
    <source>
        <dbReference type="Proteomes" id="UP000275069"/>
    </source>
</evidence>
<keyword evidence="2" id="KW-0808">Transferase</keyword>
<dbReference type="SUPFAM" id="SSF55729">
    <property type="entry name" value="Acyl-CoA N-acyltransferases (Nat)"/>
    <property type="match status" value="1"/>
</dbReference>
<feature type="domain" description="N-acetyltransferase" evidence="1">
    <location>
        <begin position="3"/>
        <end position="149"/>
    </location>
</feature>
<accession>A0A387BST4</accession>
<dbReference type="OrthoDB" id="9805924at2"/>
<dbReference type="Proteomes" id="UP000275069">
    <property type="component" value="Chromosome"/>
</dbReference>
<dbReference type="Gene3D" id="3.40.630.30">
    <property type="match status" value="1"/>
</dbReference>
<dbReference type="KEGG" id="gry:D7I44_17520"/>